<evidence type="ECO:0000256" key="9">
    <source>
        <dbReference type="RuleBase" id="RU367038"/>
    </source>
</evidence>
<keyword evidence="4" id="KW-0812">Transmembrane</keyword>
<reference evidence="11 12" key="1">
    <citation type="submission" date="2016-03" db="EMBL/GenBank/DDBJ databases">
        <title>The draft genome sequence of Fonsecaea nubica causative agent of cutaneous subcutaneous infection in human host.</title>
        <authorList>
            <person name="Costa F."/>
            <person name="Sybren D.H."/>
            <person name="Raittz R.T."/>
            <person name="Weiss V.A."/>
            <person name="Leao A.C."/>
            <person name="Gomes R."/>
            <person name="De Souza E.M."/>
            <person name="Pedrosa F.O."/>
            <person name="Steffens M.B."/>
            <person name="Bombassaro A."/>
            <person name="Tadra-Sfeir M.Z."/>
            <person name="Moreno L.F."/>
            <person name="Najafzadeh M.J."/>
            <person name="Felipe M.S."/>
            <person name="Teixeira M."/>
            <person name="Sun J."/>
            <person name="Xi L."/>
            <person name="Castro M.A."/>
            <person name="Vicente V.A."/>
        </authorList>
    </citation>
    <scope>NUCLEOTIDE SEQUENCE [LARGE SCALE GENOMIC DNA]</scope>
    <source>
        <strain evidence="11 12">CBS 269.64</strain>
    </source>
</reference>
<keyword evidence="9" id="KW-0813">Transport</keyword>
<dbReference type="GO" id="GO:0042721">
    <property type="term" value="C:TIM22 mitochondrial import inner membrane insertion complex"/>
    <property type="evidence" value="ECO:0007669"/>
    <property type="project" value="UniProtKB-UniRule"/>
</dbReference>
<evidence type="ECO:0000256" key="8">
    <source>
        <dbReference type="ARBA" id="ARBA00023136"/>
    </source>
</evidence>
<dbReference type="AlphaFoldDB" id="A0A178CTJ2"/>
<dbReference type="GeneID" id="34591051"/>
<sequence>MAFPGAFGGPGMSGGAGGNAGLSEQEQQMVKMMAYDTPLSPQGQQITNLPVREQLRRGLKDMGSKSYSSAKNFALIGALYSGTECCIEGFRAKSDLSNSVSAGCITGGILAHKAGPQAAVLGCAGFAAFSAAIDAYMRMPESD</sequence>
<dbReference type="PANTHER" id="PTHR14110">
    <property type="entry name" value="MITOCHONDRIAL IMPORT INNER MEMBRANE TRANSLOCASE SUBUNIT TIM22"/>
    <property type="match status" value="1"/>
</dbReference>
<evidence type="ECO:0000256" key="6">
    <source>
        <dbReference type="ARBA" id="ARBA00022989"/>
    </source>
</evidence>
<dbReference type="GO" id="GO:0045039">
    <property type="term" value="P:protein insertion into mitochondrial inner membrane"/>
    <property type="evidence" value="ECO:0007669"/>
    <property type="project" value="UniProtKB-UniRule"/>
</dbReference>
<keyword evidence="9" id="KW-0653">Protein transport</keyword>
<accession>A0A178CTJ2</accession>
<dbReference type="OrthoDB" id="75343at2759"/>
<evidence type="ECO:0000313" key="12">
    <source>
        <dbReference type="Proteomes" id="UP000185904"/>
    </source>
</evidence>
<evidence type="ECO:0000256" key="10">
    <source>
        <dbReference type="SAM" id="MobiDB-lite"/>
    </source>
</evidence>
<evidence type="ECO:0000256" key="4">
    <source>
        <dbReference type="ARBA" id="ARBA00022692"/>
    </source>
</evidence>
<evidence type="ECO:0000256" key="3">
    <source>
        <dbReference type="ARBA" id="ARBA00020722"/>
    </source>
</evidence>
<feature type="compositionally biased region" description="Gly residues" evidence="10">
    <location>
        <begin position="1"/>
        <end position="20"/>
    </location>
</feature>
<evidence type="ECO:0000256" key="2">
    <source>
        <dbReference type="ARBA" id="ARBA00008444"/>
    </source>
</evidence>
<keyword evidence="6" id="KW-1133">Transmembrane helix</keyword>
<keyword evidence="8" id="KW-0472">Membrane</keyword>
<keyword evidence="5 9" id="KW-0999">Mitochondrion inner membrane</keyword>
<dbReference type="GO" id="GO:0030943">
    <property type="term" value="F:mitochondrion targeting sequence binding"/>
    <property type="evidence" value="ECO:0007669"/>
    <property type="project" value="TreeGrafter"/>
</dbReference>
<dbReference type="Proteomes" id="UP000185904">
    <property type="component" value="Unassembled WGS sequence"/>
</dbReference>
<keyword evidence="9" id="KW-0811">Translocation</keyword>
<protein>
    <recommendedName>
        <fullName evidence="3 9">Mitochondrial import inner membrane translocase subunit TIM22</fullName>
    </recommendedName>
</protein>
<evidence type="ECO:0000256" key="1">
    <source>
        <dbReference type="ARBA" id="ARBA00004448"/>
    </source>
</evidence>
<dbReference type="GO" id="GO:0008320">
    <property type="term" value="F:protein transmembrane transporter activity"/>
    <property type="evidence" value="ECO:0007669"/>
    <property type="project" value="UniProtKB-UniRule"/>
</dbReference>
<organism evidence="11 12">
    <name type="scientific">Fonsecaea nubica</name>
    <dbReference type="NCBI Taxonomy" id="856822"/>
    <lineage>
        <taxon>Eukaryota</taxon>
        <taxon>Fungi</taxon>
        <taxon>Dikarya</taxon>
        <taxon>Ascomycota</taxon>
        <taxon>Pezizomycotina</taxon>
        <taxon>Eurotiomycetes</taxon>
        <taxon>Chaetothyriomycetidae</taxon>
        <taxon>Chaetothyriales</taxon>
        <taxon>Herpotrichiellaceae</taxon>
        <taxon>Fonsecaea</taxon>
    </lineage>
</organism>
<comment type="subunit">
    <text evidence="9">Component of the TIM22 complex.</text>
</comment>
<keyword evidence="7 9" id="KW-0496">Mitochondrion</keyword>
<evidence type="ECO:0000256" key="5">
    <source>
        <dbReference type="ARBA" id="ARBA00022792"/>
    </source>
</evidence>
<keyword evidence="12" id="KW-1185">Reference proteome</keyword>
<dbReference type="InterPro" id="IPR039175">
    <property type="entry name" value="TIM22"/>
</dbReference>
<comment type="caution">
    <text evidence="11">The sequence shown here is derived from an EMBL/GenBank/DDBJ whole genome shotgun (WGS) entry which is preliminary data.</text>
</comment>
<dbReference type="Pfam" id="PF02466">
    <property type="entry name" value="Tim17"/>
    <property type="match status" value="1"/>
</dbReference>
<dbReference type="PANTHER" id="PTHR14110:SF0">
    <property type="entry name" value="MITOCHONDRIAL IMPORT INNER MEMBRANE TRANSLOCASE SUBUNIT TIM22"/>
    <property type="match status" value="1"/>
</dbReference>
<name>A0A178CTJ2_9EURO</name>
<evidence type="ECO:0000313" key="11">
    <source>
        <dbReference type="EMBL" id="OAL33158.1"/>
    </source>
</evidence>
<comment type="function">
    <text evidence="9">Essential core component of the TIM22 complex, a complex that mediates the import and insertion of multi-pass transmembrane proteins into the mitochondrial inner membrane. In the TIM22 complex, it constitutes the voltage-activated and signal-gated channel. Forms a twin-pore translocase that uses the membrane potential as external driving force in 2 voltage-dependent steps.</text>
</comment>
<feature type="region of interest" description="Disordered" evidence="10">
    <location>
        <begin position="1"/>
        <end position="22"/>
    </location>
</feature>
<gene>
    <name evidence="11" type="ORF">AYO20_07640</name>
</gene>
<comment type="subcellular location">
    <subcellularLocation>
        <location evidence="1 9">Mitochondrion inner membrane</location>
        <topology evidence="1 9">Multi-pass membrane protein</topology>
    </subcellularLocation>
</comment>
<dbReference type="RefSeq" id="XP_022498170.1">
    <property type="nucleotide sequence ID" value="XM_022645925.1"/>
</dbReference>
<dbReference type="EMBL" id="LVCJ01000054">
    <property type="protein sequence ID" value="OAL33158.1"/>
    <property type="molecule type" value="Genomic_DNA"/>
</dbReference>
<proteinExistence type="inferred from homology"/>
<evidence type="ECO:0000256" key="7">
    <source>
        <dbReference type="ARBA" id="ARBA00023128"/>
    </source>
</evidence>
<comment type="similarity">
    <text evidence="2 9">Belongs to the Tim17/Tim22/Tim23 family.</text>
</comment>